<feature type="region of interest" description="Disordered" evidence="10">
    <location>
        <begin position="344"/>
        <end position="380"/>
    </location>
</feature>
<dbReference type="FunFam" id="1.10.418.50:FF:000002">
    <property type="entry name" value="Kinesin-like protein"/>
    <property type="match status" value="1"/>
</dbReference>
<feature type="compositionally biased region" description="Polar residues" evidence="10">
    <location>
        <begin position="466"/>
        <end position="475"/>
    </location>
</feature>
<evidence type="ECO:0000256" key="5">
    <source>
        <dbReference type="ARBA" id="ARBA00022837"/>
    </source>
</evidence>
<feature type="compositionally biased region" description="Low complexity" evidence="10">
    <location>
        <begin position="730"/>
        <end position="748"/>
    </location>
</feature>
<dbReference type="GO" id="GO:0008017">
    <property type="term" value="F:microtubule binding"/>
    <property type="evidence" value="ECO:0007669"/>
    <property type="project" value="InterPro"/>
</dbReference>
<feature type="region of interest" description="Disordered" evidence="10">
    <location>
        <begin position="641"/>
        <end position="668"/>
    </location>
</feature>
<gene>
    <name evidence="12" type="ORF">F443_08453</name>
</gene>
<dbReference type="SMART" id="SM00054">
    <property type="entry name" value="EFh"/>
    <property type="match status" value="2"/>
</dbReference>
<feature type="domain" description="EF-hand" evidence="11">
    <location>
        <begin position="604"/>
        <end position="639"/>
    </location>
</feature>
<dbReference type="Gene3D" id="1.10.418.50">
    <property type="entry name" value="Microtubule-binding protein MIP-T3"/>
    <property type="match status" value="1"/>
</dbReference>
<name>V9F717_PHYNI</name>
<feature type="region of interest" description="Disordered" evidence="10">
    <location>
        <begin position="730"/>
        <end position="749"/>
    </location>
</feature>
<dbReference type="HOGENOM" id="CLU_392528_0_0_1"/>
<dbReference type="InterPro" id="IPR018799">
    <property type="entry name" value="TRAF3IP1"/>
</dbReference>
<dbReference type="GO" id="GO:0060271">
    <property type="term" value="P:cilium assembly"/>
    <property type="evidence" value="ECO:0007669"/>
    <property type="project" value="TreeGrafter"/>
</dbReference>
<dbReference type="GO" id="GO:0005930">
    <property type="term" value="C:axoneme"/>
    <property type="evidence" value="ECO:0007669"/>
    <property type="project" value="UniProtKB-SubCell"/>
</dbReference>
<evidence type="ECO:0000256" key="9">
    <source>
        <dbReference type="ARBA" id="ARBA00043971"/>
    </source>
</evidence>
<dbReference type="Pfam" id="PF13499">
    <property type="entry name" value="EF-hand_7"/>
    <property type="match status" value="1"/>
</dbReference>
<dbReference type="CDD" id="cd00051">
    <property type="entry name" value="EFh"/>
    <property type="match status" value="1"/>
</dbReference>
<keyword evidence="4" id="KW-0970">Cilium biogenesis/degradation</keyword>
<protein>
    <recommendedName>
        <fullName evidence="11">EF-hand domain-containing protein</fullName>
    </recommendedName>
</protein>
<dbReference type="GO" id="GO:0070507">
    <property type="term" value="P:regulation of microtubule cytoskeleton organization"/>
    <property type="evidence" value="ECO:0007669"/>
    <property type="project" value="TreeGrafter"/>
</dbReference>
<dbReference type="GO" id="GO:0042073">
    <property type="term" value="P:intraciliary transport"/>
    <property type="evidence" value="ECO:0007669"/>
    <property type="project" value="TreeGrafter"/>
</dbReference>
<dbReference type="InterPro" id="IPR018247">
    <property type="entry name" value="EF_Hand_1_Ca_BS"/>
</dbReference>
<feature type="compositionally biased region" description="Low complexity" evidence="10">
    <location>
        <begin position="483"/>
        <end position="499"/>
    </location>
</feature>
<dbReference type="PROSITE" id="PS00018">
    <property type="entry name" value="EF_HAND_1"/>
    <property type="match status" value="2"/>
</dbReference>
<comment type="caution">
    <text evidence="12">The sequence shown here is derived from an EMBL/GenBank/DDBJ whole genome shotgun (WGS) entry which is preliminary data.</text>
</comment>
<feature type="compositionally biased region" description="Basic and acidic residues" evidence="10">
    <location>
        <begin position="641"/>
        <end position="658"/>
    </location>
</feature>
<evidence type="ECO:0000259" key="11">
    <source>
        <dbReference type="PROSITE" id="PS50222"/>
    </source>
</evidence>
<evidence type="ECO:0000256" key="7">
    <source>
        <dbReference type="ARBA" id="ARBA00023212"/>
    </source>
</evidence>
<accession>V9F717</accession>
<feature type="region of interest" description="Disordered" evidence="10">
    <location>
        <begin position="405"/>
        <end position="512"/>
    </location>
</feature>
<dbReference type="Pfam" id="PF10243">
    <property type="entry name" value="MIP-T3"/>
    <property type="match status" value="1"/>
</dbReference>
<dbReference type="PROSITE" id="PS50222">
    <property type="entry name" value="EF_HAND_2"/>
    <property type="match status" value="2"/>
</dbReference>
<evidence type="ECO:0000313" key="12">
    <source>
        <dbReference type="EMBL" id="ETI47299.1"/>
    </source>
</evidence>
<organism evidence="12 13">
    <name type="scientific">Phytophthora nicotianae P1569</name>
    <dbReference type="NCBI Taxonomy" id="1317065"/>
    <lineage>
        <taxon>Eukaryota</taxon>
        <taxon>Sar</taxon>
        <taxon>Stramenopiles</taxon>
        <taxon>Oomycota</taxon>
        <taxon>Peronosporomycetes</taxon>
        <taxon>Peronosporales</taxon>
        <taxon>Peronosporaceae</taxon>
        <taxon>Phytophthora</taxon>
    </lineage>
</organism>
<evidence type="ECO:0000256" key="6">
    <source>
        <dbReference type="ARBA" id="ARBA00023054"/>
    </source>
</evidence>
<evidence type="ECO:0000256" key="1">
    <source>
        <dbReference type="ARBA" id="ARBA00004120"/>
    </source>
</evidence>
<dbReference type="InterPro" id="IPR042576">
    <property type="entry name" value="TRAF3IP1_N_sf"/>
</dbReference>
<feature type="domain" description="EF-hand" evidence="11">
    <location>
        <begin position="568"/>
        <end position="603"/>
    </location>
</feature>
<dbReference type="OrthoDB" id="26525at2759"/>
<dbReference type="PANTHER" id="PTHR31363">
    <property type="entry name" value="TRAF3-INTERACTING PROTEIN 1"/>
    <property type="match status" value="1"/>
</dbReference>
<reference evidence="12 13" key="1">
    <citation type="submission" date="2013-11" db="EMBL/GenBank/DDBJ databases">
        <title>The Genome Sequence of Phytophthora parasitica P1569.</title>
        <authorList>
            <consortium name="The Broad Institute Genomics Platform"/>
            <person name="Russ C."/>
            <person name="Tyler B."/>
            <person name="Panabieres F."/>
            <person name="Shan W."/>
            <person name="Tripathy S."/>
            <person name="Grunwald N."/>
            <person name="Machado M."/>
            <person name="Johnson C.S."/>
            <person name="Arredondo F."/>
            <person name="Hong C."/>
            <person name="Coffey M."/>
            <person name="Young S.K."/>
            <person name="Zeng Q."/>
            <person name="Gargeya S."/>
            <person name="Fitzgerald M."/>
            <person name="Abouelleil A."/>
            <person name="Alvarado L."/>
            <person name="Chapman S.B."/>
            <person name="Gainer-Dewar J."/>
            <person name="Goldberg J."/>
            <person name="Griggs A."/>
            <person name="Gujja S."/>
            <person name="Hansen M."/>
            <person name="Howarth C."/>
            <person name="Imamovic A."/>
            <person name="Ireland A."/>
            <person name="Larimer J."/>
            <person name="McCowan C."/>
            <person name="Murphy C."/>
            <person name="Pearson M."/>
            <person name="Poon T.W."/>
            <person name="Priest M."/>
            <person name="Roberts A."/>
            <person name="Saif S."/>
            <person name="Shea T."/>
            <person name="Sykes S."/>
            <person name="Wortman J."/>
            <person name="Nusbaum C."/>
            <person name="Birren B."/>
        </authorList>
    </citation>
    <scope>NUCLEOTIDE SEQUENCE [LARGE SCALE GENOMIC DNA]</scope>
    <source>
        <strain evidence="12 13">P1569</strain>
    </source>
</reference>
<dbReference type="eggNOG" id="ENOG502RXSY">
    <property type="taxonomic scope" value="Eukaryota"/>
</dbReference>
<evidence type="ECO:0000256" key="3">
    <source>
        <dbReference type="ARBA" id="ARBA00022490"/>
    </source>
</evidence>
<dbReference type="Gene3D" id="1.10.238.10">
    <property type="entry name" value="EF-hand"/>
    <property type="match status" value="1"/>
</dbReference>
<evidence type="ECO:0000313" key="13">
    <source>
        <dbReference type="Proteomes" id="UP000018721"/>
    </source>
</evidence>
<dbReference type="Proteomes" id="UP000018721">
    <property type="component" value="Unassembled WGS sequence"/>
</dbReference>
<feature type="compositionally biased region" description="Polar residues" evidence="10">
    <location>
        <begin position="422"/>
        <end position="434"/>
    </location>
</feature>
<dbReference type="GO" id="GO:0030992">
    <property type="term" value="C:intraciliary transport particle B"/>
    <property type="evidence" value="ECO:0007669"/>
    <property type="project" value="TreeGrafter"/>
</dbReference>
<keyword evidence="5" id="KW-0106">Calcium</keyword>
<feature type="compositionally biased region" description="Polar residues" evidence="10">
    <location>
        <begin position="501"/>
        <end position="511"/>
    </location>
</feature>
<comment type="similarity">
    <text evidence="9">Belongs to the TRAF3IP1 family.</text>
</comment>
<comment type="subcellular location">
    <subcellularLocation>
        <location evidence="2">Cytoplasm</location>
        <location evidence="2">Cytoskeleton</location>
        <location evidence="2">Cilium axoneme</location>
    </subcellularLocation>
    <subcellularLocation>
        <location evidence="1">Cytoplasm</location>
        <location evidence="1">Cytoskeleton</location>
        <location evidence="1">Cilium basal body</location>
    </subcellularLocation>
</comment>
<dbReference type="PANTHER" id="PTHR31363:SF0">
    <property type="entry name" value="TRAF3-INTERACTING PROTEIN 1"/>
    <property type="match status" value="1"/>
</dbReference>
<feature type="compositionally biased region" description="Low complexity" evidence="10">
    <location>
        <begin position="353"/>
        <end position="364"/>
    </location>
</feature>
<evidence type="ECO:0000256" key="4">
    <source>
        <dbReference type="ARBA" id="ARBA00022794"/>
    </source>
</evidence>
<dbReference type="InterPro" id="IPR040468">
    <property type="entry name" value="TRAF3IP1_N"/>
</dbReference>
<evidence type="ECO:0000256" key="8">
    <source>
        <dbReference type="ARBA" id="ARBA00023273"/>
    </source>
</evidence>
<keyword evidence="6" id="KW-0175">Coiled coil</keyword>
<keyword evidence="8" id="KW-0966">Cell projection</keyword>
<dbReference type="AlphaFoldDB" id="V9F717"/>
<dbReference type="SUPFAM" id="SSF47473">
    <property type="entry name" value="EF-hand"/>
    <property type="match status" value="1"/>
</dbReference>
<dbReference type="GO" id="GO:0036064">
    <property type="term" value="C:ciliary basal body"/>
    <property type="evidence" value="ECO:0007669"/>
    <property type="project" value="TreeGrafter"/>
</dbReference>
<keyword evidence="7" id="KW-0206">Cytoskeleton</keyword>
<dbReference type="GO" id="GO:0005509">
    <property type="term" value="F:calcium ion binding"/>
    <property type="evidence" value="ECO:0007669"/>
    <property type="project" value="InterPro"/>
</dbReference>
<evidence type="ECO:0000256" key="10">
    <source>
        <dbReference type="SAM" id="MobiDB-lite"/>
    </source>
</evidence>
<keyword evidence="13" id="KW-1185">Reference proteome</keyword>
<dbReference type="InterPro" id="IPR002048">
    <property type="entry name" value="EF_hand_dom"/>
</dbReference>
<dbReference type="InterPro" id="IPR011992">
    <property type="entry name" value="EF-hand-dom_pair"/>
</dbReference>
<dbReference type="EMBL" id="ANIZ01001446">
    <property type="protein sequence ID" value="ETI47299.1"/>
    <property type="molecule type" value="Genomic_DNA"/>
</dbReference>
<keyword evidence="3" id="KW-0963">Cytoplasm</keyword>
<sequence>MVNFNLCQNFWGFAKPPQKFSFPSSRKNRKMVENALVERTYQALMGVVQTTAVSRKVLMRPPFTFLHKLLVETLGEYDIFSEQQLQFSAMVTKQAKAAFLTRAIAFVSFAMNAKPNRQHISCLLLVSPVQVLAGVSVHDTLEFLLQLCEVCRMTNRDIKEAAAREVREKGDAHLYSSGVTFRKGLVLIQGVIRSFLKRRVRKAPRLNTTPTHGKELSMTEGTRFLKELADGRVYNGIIRSVQKNIYVLGYEEDAEAQDKVNGIEMKIILEESQRLSGAREGLGRREREDVDISLTDLPDLTDSSQAPGVMKRVSSRDSGEALLVPKTSKLNMLKRSHTQTQFNTEMGLFSVPSSDSILSTKSSSRGSFTDEAKVNPSGNQAELRELRRQTSKTNDWQNSLKKILAEGRDNSSLGPEVDGDTRSQLGTPQKNALDTQDRSTAHVPSLPKLGIPGTKPLAPLIKRGPNGSNPSTETKSIPKDQVRSSPSQASVAPQAARASLQRGNSSSNLQRSVAAPVNASVLSPSPSVPEGVVDSAFAGTYQTTDQRTQEKQALIRDIVMRIDSYMKRKRLRVIDLFRFCDADGNGSISPEEMIETLSQMEIQLTPDQARAFLQHIDKDGNGSIDVDEFEELVRVSRRNEAQREQLKKELNGSRKQSDNKTSQRHNGVVKAKAKQAILDEFKAVQEQDGDGMTANQLRSLVARLSLPGINDAFINSLVDRVVEIAGASTAISPPTSSQSQTRSSNKSTLSYHHLTKALDELEWTKKSNRFLDPSWIRQFDSQLERAIREYELL</sequence>
<evidence type="ECO:0000256" key="2">
    <source>
        <dbReference type="ARBA" id="ARBA00004430"/>
    </source>
</evidence>
<proteinExistence type="inferred from homology"/>